<proteinExistence type="predicted"/>
<dbReference type="Proteomes" id="UP001164746">
    <property type="component" value="Chromosome 9"/>
</dbReference>
<reference evidence="1" key="1">
    <citation type="submission" date="2022-11" db="EMBL/GenBank/DDBJ databases">
        <title>Centuries of genome instability and evolution in soft-shell clam transmissible cancer (bioRxiv).</title>
        <authorList>
            <person name="Hart S.F.M."/>
            <person name="Yonemitsu M.A."/>
            <person name="Giersch R.M."/>
            <person name="Beal B.F."/>
            <person name="Arriagada G."/>
            <person name="Davis B.W."/>
            <person name="Ostrander E.A."/>
            <person name="Goff S.P."/>
            <person name="Metzger M.J."/>
        </authorList>
    </citation>
    <scope>NUCLEOTIDE SEQUENCE</scope>
    <source>
        <strain evidence="1">MELC-2E11</strain>
        <tissue evidence="1">Siphon/mantle</tissue>
    </source>
</reference>
<protein>
    <submittedName>
        <fullName evidence="1">TM209-like protein</fullName>
    </submittedName>
</protein>
<organism evidence="1 2">
    <name type="scientific">Mya arenaria</name>
    <name type="common">Soft-shell clam</name>
    <dbReference type="NCBI Taxonomy" id="6604"/>
    <lineage>
        <taxon>Eukaryota</taxon>
        <taxon>Metazoa</taxon>
        <taxon>Spiralia</taxon>
        <taxon>Lophotrochozoa</taxon>
        <taxon>Mollusca</taxon>
        <taxon>Bivalvia</taxon>
        <taxon>Autobranchia</taxon>
        <taxon>Heteroconchia</taxon>
        <taxon>Euheterodonta</taxon>
        <taxon>Imparidentia</taxon>
        <taxon>Neoheterodontei</taxon>
        <taxon>Myida</taxon>
        <taxon>Myoidea</taxon>
        <taxon>Myidae</taxon>
        <taxon>Mya</taxon>
    </lineage>
</organism>
<accession>A0ABY7F1P5</accession>
<dbReference type="EMBL" id="CP111020">
    <property type="protein sequence ID" value="WAR14781.1"/>
    <property type="molecule type" value="Genomic_DNA"/>
</dbReference>
<gene>
    <name evidence="1" type="ORF">MAR_004886</name>
</gene>
<evidence type="ECO:0000313" key="1">
    <source>
        <dbReference type="EMBL" id="WAR14781.1"/>
    </source>
</evidence>
<sequence length="122" mass="13587">MCSVKQASGDTVFQPAMTIAEDILLQHHGQDNVARPKKSVEAGCKLCAGTAETRVASKPVVVWRPLGVTDDNLFLWIERLRKGRNNMSHAILFFLYHIQHKENGMRANLGMSGVNLLCVLDR</sequence>
<evidence type="ECO:0000313" key="2">
    <source>
        <dbReference type="Proteomes" id="UP001164746"/>
    </source>
</evidence>
<dbReference type="Pfam" id="PF09786">
    <property type="entry name" value="CytochromB561_N"/>
    <property type="match status" value="1"/>
</dbReference>
<name>A0ABY7F1P5_MYAAR</name>
<dbReference type="InterPro" id="IPR019176">
    <property type="entry name" value="Cytochrome_B561-rel"/>
</dbReference>
<keyword evidence="2" id="KW-1185">Reference proteome</keyword>